<feature type="compositionally biased region" description="Polar residues" evidence="1">
    <location>
        <begin position="184"/>
        <end position="193"/>
    </location>
</feature>
<protein>
    <submittedName>
        <fullName evidence="2">Uncharacterized protein</fullName>
    </submittedName>
</protein>
<keyword evidence="3" id="KW-1185">Reference proteome</keyword>
<dbReference type="Proteomes" id="UP000707451">
    <property type="component" value="Unassembled WGS sequence"/>
</dbReference>
<organism evidence="2 3">
    <name type="scientific">Linnemannia hyalina</name>
    <dbReference type="NCBI Taxonomy" id="64524"/>
    <lineage>
        <taxon>Eukaryota</taxon>
        <taxon>Fungi</taxon>
        <taxon>Fungi incertae sedis</taxon>
        <taxon>Mucoromycota</taxon>
        <taxon>Mortierellomycotina</taxon>
        <taxon>Mortierellomycetes</taxon>
        <taxon>Mortierellales</taxon>
        <taxon>Mortierellaceae</taxon>
        <taxon>Linnemannia</taxon>
    </lineage>
</organism>
<dbReference type="EMBL" id="JAHRHY010000009">
    <property type="protein sequence ID" value="KAG9066532.1"/>
    <property type="molecule type" value="Genomic_DNA"/>
</dbReference>
<name>A0A9P7XTV3_9FUNG</name>
<sequence>MASGLVSLPITMPPTSPPPTPRPKDRKRSTSSSVMIQQGMVQELGHYQDYREQPQQQHRETDQGLDSRRTTQYYSDESSYNRQMEQEMHESQREQNERVSRLMGQRMLQGWTMLQDTCPNLSCNGVPLMRSREKKEICVSCGKDPRTAVNGEPGKGQGQGQGHEQGQGQGHSRGQGQGPASSIAYPTSPTSIASPRASVMMSPPLSASSPPQYKTTSPRTPRDLNGRVSSSIVLPPPQRASRHLSSDLDKLASEDEETNSHIQLIGHVNEFSSRSLPPVPPVPAIHSNHSNHSTPSRPVSTYSNSSGYSPSEKERSSSSRTHNQHSSHQHYQHHIGHSSILPAPPAPTPLSPEEEAVVHATHKTISVLLVKLEMYRSAFEVSDNPKESQALVNHIRGTMECLKACRQVL</sequence>
<feature type="compositionally biased region" description="Polar residues" evidence="1">
    <location>
        <begin position="70"/>
        <end position="83"/>
    </location>
</feature>
<accession>A0A9P7XTV3</accession>
<feature type="compositionally biased region" description="Polar residues" evidence="1">
    <location>
        <begin position="287"/>
        <end position="299"/>
    </location>
</feature>
<feature type="compositionally biased region" description="Basic and acidic residues" evidence="1">
    <location>
        <begin position="46"/>
        <end position="69"/>
    </location>
</feature>
<feature type="compositionally biased region" description="Basic and acidic residues" evidence="1">
    <location>
        <begin position="244"/>
        <end position="253"/>
    </location>
</feature>
<dbReference type="PANTHER" id="PTHR16537:SF1">
    <property type="entry name" value="PROTEIN ZNRD2"/>
    <property type="match status" value="1"/>
</dbReference>
<dbReference type="OrthoDB" id="28939at2759"/>
<feature type="compositionally biased region" description="Polar residues" evidence="1">
    <location>
        <begin position="30"/>
        <end position="40"/>
    </location>
</feature>
<evidence type="ECO:0000256" key="1">
    <source>
        <dbReference type="SAM" id="MobiDB-lite"/>
    </source>
</evidence>
<feature type="compositionally biased region" description="Basic and acidic residues" evidence="1">
    <location>
        <begin position="84"/>
        <end position="98"/>
    </location>
</feature>
<evidence type="ECO:0000313" key="2">
    <source>
        <dbReference type="EMBL" id="KAG9066532.1"/>
    </source>
</evidence>
<feature type="region of interest" description="Disordered" evidence="1">
    <location>
        <begin position="1"/>
        <end position="98"/>
    </location>
</feature>
<reference evidence="2" key="1">
    <citation type="submission" date="2021-06" db="EMBL/GenBank/DDBJ databases">
        <title>Genome Sequence of Mortierella hyaline Strain SCG-10, a Cold-Adapted, Nitrate-Reducing Fungus Isolated from Soil in Minnesota, USA.</title>
        <authorList>
            <person name="Aldossari N."/>
        </authorList>
    </citation>
    <scope>NUCLEOTIDE SEQUENCE</scope>
    <source>
        <strain evidence="2">SCG-10</strain>
    </source>
</reference>
<comment type="caution">
    <text evidence="2">The sequence shown here is derived from an EMBL/GenBank/DDBJ whole genome shotgun (WGS) entry which is preliminary data.</text>
</comment>
<feature type="compositionally biased region" description="Gly residues" evidence="1">
    <location>
        <begin position="153"/>
        <end position="177"/>
    </location>
</feature>
<dbReference type="Pfam" id="PF06677">
    <property type="entry name" value="Auto_anti-p27"/>
    <property type="match status" value="1"/>
</dbReference>
<evidence type="ECO:0000313" key="3">
    <source>
        <dbReference type="Proteomes" id="UP000707451"/>
    </source>
</evidence>
<dbReference type="AlphaFoldDB" id="A0A9P7XTV3"/>
<feature type="compositionally biased region" description="Low complexity" evidence="1">
    <location>
        <begin position="202"/>
        <end position="211"/>
    </location>
</feature>
<feature type="compositionally biased region" description="Basic residues" evidence="1">
    <location>
        <begin position="322"/>
        <end position="336"/>
    </location>
</feature>
<feature type="region of interest" description="Disordered" evidence="1">
    <location>
        <begin position="143"/>
        <end position="258"/>
    </location>
</feature>
<proteinExistence type="predicted"/>
<dbReference type="InterPro" id="IPR009563">
    <property type="entry name" value="SSSCA1"/>
</dbReference>
<dbReference type="PANTHER" id="PTHR16537">
    <property type="entry name" value="SJOEGREN SYNDROME/SCLERODERMA AUTOANTIGEN 1"/>
    <property type="match status" value="1"/>
</dbReference>
<dbReference type="InterPro" id="IPR051888">
    <property type="entry name" value="UPF0148_domain"/>
</dbReference>
<feature type="compositionally biased region" description="Low complexity" evidence="1">
    <location>
        <begin position="300"/>
        <end position="310"/>
    </location>
</feature>
<feature type="compositionally biased region" description="Pro residues" evidence="1">
    <location>
        <begin position="11"/>
        <end position="21"/>
    </location>
</feature>
<feature type="region of interest" description="Disordered" evidence="1">
    <location>
        <begin position="273"/>
        <end position="355"/>
    </location>
</feature>
<gene>
    <name evidence="2" type="ORF">KI688_012440</name>
</gene>